<accession>A0A0F9D6C2</accession>
<reference evidence="1" key="1">
    <citation type="journal article" date="2015" name="Nature">
        <title>Complex archaea that bridge the gap between prokaryotes and eukaryotes.</title>
        <authorList>
            <person name="Spang A."/>
            <person name="Saw J.H."/>
            <person name="Jorgensen S.L."/>
            <person name="Zaremba-Niedzwiedzka K."/>
            <person name="Martijn J."/>
            <person name="Lind A.E."/>
            <person name="van Eijk R."/>
            <person name="Schleper C."/>
            <person name="Guy L."/>
            <person name="Ettema T.J."/>
        </authorList>
    </citation>
    <scope>NUCLEOTIDE SEQUENCE</scope>
</reference>
<comment type="caution">
    <text evidence="1">The sequence shown here is derived from an EMBL/GenBank/DDBJ whole genome shotgun (WGS) entry which is preliminary data.</text>
</comment>
<protein>
    <submittedName>
        <fullName evidence="1">Uncharacterized protein</fullName>
    </submittedName>
</protein>
<dbReference type="AlphaFoldDB" id="A0A0F9D6C2"/>
<proteinExistence type="predicted"/>
<gene>
    <name evidence="1" type="ORF">LCGC14_2237170</name>
</gene>
<evidence type="ECO:0000313" key="1">
    <source>
        <dbReference type="EMBL" id="KKL57263.1"/>
    </source>
</evidence>
<sequence length="47" mass="5347">MYTSARIGDTLLSRINEILKKNLTAELVAVVERNKLFTAFIQYETDG</sequence>
<name>A0A0F9D6C2_9ZZZZ</name>
<organism evidence="1">
    <name type="scientific">marine sediment metagenome</name>
    <dbReference type="NCBI Taxonomy" id="412755"/>
    <lineage>
        <taxon>unclassified sequences</taxon>
        <taxon>metagenomes</taxon>
        <taxon>ecological metagenomes</taxon>
    </lineage>
</organism>
<dbReference type="EMBL" id="LAZR01030223">
    <property type="protein sequence ID" value="KKL57263.1"/>
    <property type="molecule type" value="Genomic_DNA"/>
</dbReference>